<keyword evidence="1" id="KW-1133">Transmembrane helix</keyword>
<evidence type="ECO:0000313" key="2">
    <source>
        <dbReference type="EMBL" id="WVY97547.1"/>
    </source>
</evidence>
<keyword evidence="1" id="KW-0812">Transmembrane</keyword>
<gene>
    <name evidence="2" type="ORF">V8G54_029698</name>
</gene>
<reference evidence="2 3" key="1">
    <citation type="journal article" date="2023" name="Life. Sci Alliance">
        <title>Evolutionary insights into 3D genome organization and epigenetic landscape of Vigna mungo.</title>
        <authorList>
            <person name="Junaid A."/>
            <person name="Singh B."/>
            <person name="Bhatia S."/>
        </authorList>
    </citation>
    <scope>NUCLEOTIDE SEQUENCE [LARGE SCALE GENOMIC DNA]</scope>
    <source>
        <strain evidence="2">Urdbean</strain>
    </source>
</reference>
<dbReference type="AlphaFoldDB" id="A0AAQ3MUA4"/>
<name>A0AAQ3MUA4_VIGMU</name>
<dbReference type="EMBL" id="CP144692">
    <property type="protein sequence ID" value="WVY97547.1"/>
    <property type="molecule type" value="Genomic_DNA"/>
</dbReference>
<sequence length="145" mass="16351">ITIVAPTNPTLTPQLSPTPTPRQQFAASLGWLYGGLFHLARTAHRRIVDSVSLRGDSSQLYRAIRVFPVVVILLLRFELIAYFKGLCFRRTDPSDVLGMLAVVYAVWVNVRAWYLLPLLQSLVNLCTVLFIMQSVDRVVFILGCF</sequence>
<evidence type="ECO:0000256" key="1">
    <source>
        <dbReference type="SAM" id="Phobius"/>
    </source>
</evidence>
<organism evidence="2 3">
    <name type="scientific">Vigna mungo</name>
    <name type="common">Black gram</name>
    <name type="synonym">Phaseolus mungo</name>
    <dbReference type="NCBI Taxonomy" id="3915"/>
    <lineage>
        <taxon>Eukaryota</taxon>
        <taxon>Viridiplantae</taxon>
        <taxon>Streptophyta</taxon>
        <taxon>Embryophyta</taxon>
        <taxon>Tracheophyta</taxon>
        <taxon>Spermatophyta</taxon>
        <taxon>Magnoliopsida</taxon>
        <taxon>eudicotyledons</taxon>
        <taxon>Gunneridae</taxon>
        <taxon>Pentapetalae</taxon>
        <taxon>rosids</taxon>
        <taxon>fabids</taxon>
        <taxon>Fabales</taxon>
        <taxon>Fabaceae</taxon>
        <taxon>Papilionoideae</taxon>
        <taxon>50 kb inversion clade</taxon>
        <taxon>NPAAA clade</taxon>
        <taxon>indigoferoid/millettioid clade</taxon>
        <taxon>Phaseoleae</taxon>
        <taxon>Vigna</taxon>
    </lineage>
</organism>
<evidence type="ECO:0000313" key="3">
    <source>
        <dbReference type="Proteomes" id="UP001374535"/>
    </source>
</evidence>
<feature type="transmembrane region" description="Helical" evidence="1">
    <location>
        <begin position="95"/>
        <end position="116"/>
    </location>
</feature>
<dbReference type="Proteomes" id="UP001374535">
    <property type="component" value="Chromosome 9"/>
</dbReference>
<keyword evidence="1" id="KW-0472">Membrane</keyword>
<feature type="transmembrane region" description="Helical" evidence="1">
    <location>
        <begin position="63"/>
        <end position="83"/>
    </location>
</feature>
<keyword evidence="3" id="KW-1185">Reference proteome</keyword>
<feature type="non-terminal residue" evidence="2">
    <location>
        <position position="1"/>
    </location>
</feature>
<protein>
    <submittedName>
        <fullName evidence="2">Uncharacterized protein</fullName>
    </submittedName>
</protein>
<accession>A0AAQ3MUA4</accession>
<proteinExistence type="predicted"/>